<reference evidence="2 3" key="1">
    <citation type="submission" date="2019-08" db="EMBL/GenBank/DDBJ databases">
        <title>Hyperibacter terrae gen. nov., sp. nov. and Hyperibacter viscosus sp. nov., two new members in the family Rhodospirillaceae isolated from the rhizosphere of Hypericum perforatum.</title>
        <authorList>
            <person name="Noviana Z."/>
        </authorList>
    </citation>
    <scope>NUCLEOTIDE SEQUENCE [LARGE SCALE GENOMIC DNA]</scope>
    <source>
        <strain evidence="2 3">R5913</strain>
    </source>
</reference>
<name>A0A5J6ME31_9PROT</name>
<dbReference type="Proteomes" id="UP000326202">
    <property type="component" value="Chromosome"/>
</dbReference>
<keyword evidence="1" id="KW-1133">Transmembrane helix</keyword>
<organism evidence="2 3">
    <name type="scientific">Hypericibacter terrae</name>
    <dbReference type="NCBI Taxonomy" id="2602015"/>
    <lineage>
        <taxon>Bacteria</taxon>
        <taxon>Pseudomonadati</taxon>
        <taxon>Pseudomonadota</taxon>
        <taxon>Alphaproteobacteria</taxon>
        <taxon>Rhodospirillales</taxon>
        <taxon>Dongiaceae</taxon>
        <taxon>Hypericibacter</taxon>
    </lineage>
</organism>
<accession>A0A5J6ME31</accession>
<keyword evidence="1" id="KW-0812">Transmembrane</keyword>
<dbReference type="InterPro" id="IPR046093">
    <property type="entry name" value="DUF6111"/>
</dbReference>
<evidence type="ECO:0000313" key="3">
    <source>
        <dbReference type="Proteomes" id="UP000326202"/>
    </source>
</evidence>
<evidence type="ECO:0000313" key="2">
    <source>
        <dbReference type="EMBL" id="QEX15642.1"/>
    </source>
</evidence>
<dbReference type="EMBL" id="CP042906">
    <property type="protein sequence ID" value="QEX15642.1"/>
    <property type="molecule type" value="Genomic_DNA"/>
</dbReference>
<dbReference type="AlphaFoldDB" id="A0A5J6ME31"/>
<gene>
    <name evidence="2" type="ORF">FRZ44_09290</name>
</gene>
<sequence length="92" mass="9813">MRRFLEILIPLLLPTLIYFLYLAIARRRAQATGAAPTLVFKDMPWSWLAGAGVALLAVTLAASALFGGAAPGSHYQPPSLENGQINQGGFSN</sequence>
<keyword evidence="1" id="KW-0472">Membrane</keyword>
<dbReference type="KEGG" id="htq:FRZ44_09290"/>
<protein>
    <submittedName>
        <fullName evidence="2">Uncharacterized protein</fullName>
    </submittedName>
</protein>
<feature type="transmembrane region" description="Helical" evidence="1">
    <location>
        <begin position="7"/>
        <end position="25"/>
    </location>
</feature>
<feature type="transmembrane region" description="Helical" evidence="1">
    <location>
        <begin position="45"/>
        <end position="66"/>
    </location>
</feature>
<keyword evidence="3" id="KW-1185">Reference proteome</keyword>
<dbReference type="Pfam" id="PF19606">
    <property type="entry name" value="DUF6111"/>
    <property type="match status" value="1"/>
</dbReference>
<dbReference type="RefSeq" id="WP_151176075.1">
    <property type="nucleotide sequence ID" value="NZ_CP042906.1"/>
</dbReference>
<evidence type="ECO:0000256" key="1">
    <source>
        <dbReference type="SAM" id="Phobius"/>
    </source>
</evidence>
<proteinExistence type="predicted"/>